<keyword evidence="1" id="KW-0472">Membrane</keyword>
<reference evidence="2" key="1">
    <citation type="journal article" date="2021" name="Proc. Natl. Acad. Sci. U.S.A.">
        <title>A Catalog of Tens of Thousands of Viruses from Human Metagenomes Reveals Hidden Associations with Chronic Diseases.</title>
        <authorList>
            <person name="Tisza M.J."/>
            <person name="Buck C.B."/>
        </authorList>
    </citation>
    <scope>NUCLEOTIDE SEQUENCE</scope>
    <source>
        <strain evidence="2">CtBLh2</strain>
    </source>
</reference>
<feature type="transmembrane region" description="Helical" evidence="1">
    <location>
        <begin position="6"/>
        <end position="24"/>
    </location>
</feature>
<protein>
    <submittedName>
        <fullName evidence="2">Uncharacterized protein</fullName>
    </submittedName>
</protein>
<feature type="transmembrane region" description="Helical" evidence="1">
    <location>
        <begin position="36"/>
        <end position="60"/>
    </location>
</feature>
<name>A0A8S5S3D5_9CAUD</name>
<dbReference type="EMBL" id="BK032514">
    <property type="protein sequence ID" value="DAF45457.1"/>
    <property type="molecule type" value="Genomic_DNA"/>
</dbReference>
<organism evidence="2">
    <name type="scientific">Siphoviridae sp. ctBLh2</name>
    <dbReference type="NCBI Taxonomy" id="2827803"/>
    <lineage>
        <taxon>Viruses</taxon>
        <taxon>Duplodnaviria</taxon>
        <taxon>Heunggongvirae</taxon>
        <taxon>Uroviricota</taxon>
        <taxon>Caudoviricetes</taxon>
    </lineage>
</organism>
<evidence type="ECO:0000256" key="1">
    <source>
        <dbReference type="SAM" id="Phobius"/>
    </source>
</evidence>
<keyword evidence="1" id="KW-0812">Transmembrane</keyword>
<proteinExistence type="predicted"/>
<evidence type="ECO:0000313" key="2">
    <source>
        <dbReference type="EMBL" id="DAF45457.1"/>
    </source>
</evidence>
<accession>A0A8S5S3D5</accession>
<sequence length="70" mass="7710">MPATRFSFCLMASFLMCIALWRVLDRVRHSVCHVTGLFCVGPRVVIAPLSCGTLMLSFVFGECRALSVVS</sequence>
<keyword evidence="1" id="KW-1133">Transmembrane helix</keyword>